<keyword evidence="6" id="KW-0575">Peroxidase</keyword>
<dbReference type="BioCyc" id="PMAR862515-HMP:GMOO-204-MONOMER"/>
<reference evidence="6" key="1">
    <citation type="submission" date="2010-07" db="EMBL/GenBank/DDBJ databases">
        <authorList>
            <person name="Muzny D."/>
            <person name="Qin X."/>
            <person name="Deng J."/>
            <person name="Jiang H."/>
            <person name="Liu Y."/>
            <person name="Qu J."/>
            <person name="Song X.-Z."/>
            <person name="Zhang L."/>
            <person name="Thornton R."/>
            <person name="Coyle M."/>
            <person name="Francisco L."/>
            <person name="Jackson L."/>
            <person name="Javaid M."/>
            <person name="Korchina V."/>
            <person name="Kovar C."/>
            <person name="Mata R."/>
            <person name="Mathew T."/>
            <person name="Ngo R."/>
            <person name="Nguyen L."/>
            <person name="Nguyen N."/>
            <person name="Okwuonu G."/>
            <person name="Ongeri F."/>
            <person name="Pham C."/>
            <person name="Simmons D."/>
            <person name="Wilczek-Boney K."/>
            <person name="Hale W."/>
            <person name="Jakkamsetti A."/>
            <person name="Pham P."/>
            <person name="Ruth R."/>
            <person name="San Lucas F."/>
            <person name="Warren J."/>
            <person name="Zhang J."/>
            <person name="Zhao Z."/>
            <person name="Zhou C."/>
            <person name="Zhu D."/>
            <person name="Lee S."/>
            <person name="Bess C."/>
            <person name="Blankenburg K."/>
            <person name="Forbes L."/>
            <person name="Fu Q."/>
            <person name="Gubbala S."/>
            <person name="Hirani K."/>
            <person name="Jayaseelan J.C."/>
            <person name="Lara F."/>
            <person name="Munidasa M."/>
            <person name="Palculict T."/>
            <person name="Patil S."/>
            <person name="Pu L.-L."/>
            <person name="Saada N."/>
            <person name="Tang L."/>
            <person name="Weissenberger G."/>
            <person name="Zhu Y."/>
            <person name="Hemphill L."/>
            <person name="Shang Y."/>
            <person name="Youmans B."/>
            <person name="Ayvaz T."/>
            <person name="Ross M."/>
            <person name="Santibanez J."/>
            <person name="Aqrawi P."/>
            <person name="Gross S."/>
            <person name="Joshi V."/>
            <person name="Fowler G."/>
            <person name="Nazareth L."/>
            <person name="Reid J."/>
            <person name="Worley K."/>
            <person name="Petrosino J."/>
            <person name="Highlander S."/>
            <person name="Gibbs R."/>
        </authorList>
    </citation>
    <scope>NUCLEOTIDE SEQUENCE [LARGE SCALE GENOMIC DNA]</scope>
    <source>
        <strain evidence="6">DSM 16973</strain>
    </source>
</reference>
<dbReference type="AlphaFoldDB" id="E0NPU7"/>
<dbReference type="SUPFAM" id="SSF52833">
    <property type="entry name" value="Thioredoxin-like"/>
    <property type="match status" value="1"/>
</dbReference>
<dbReference type="Pfam" id="PF08534">
    <property type="entry name" value="Redoxin"/>
    <property type="match status" value="1"/>
</dbReference>
<evidence type="ECO:0000313" key="7">
    <source>
        <dbReference type="Proteomes" id="UP000004394"/>
    </source>
</evidence>
<protein>
    <submittedName>
        <fullName evidence="6">Antioxidant, AhpC/TSA family</fullName>
        <ecNumber evidence="6">1.11.1.15</ecNumber>
    </submittedName>
</protein>
<sequence length="361" mass="40033">MKWHHLFVCAMAGLMMTACQSHSFRIEGTAKGLHDGDTVWLSRNFEAAAPSDTLIVSGGKFVLEGTTDSISIAQVFALADSTSFYSSVFFIEPGTIHITFTNNEMIGKVGGTETNDRLQKLTDTLKSIEDKITAITQNTGKELKAPSGSPQAEMRREQLMRKYAETLRKAALNNADNELGYLLLLTSSEEMINNKQRMEIISKMPAKMRKRPAIHEMEAHIKGLETLADFTMNDVNGKPQSVLAEAKKHKLTIIDFWASWCGPCRQDAPELVKLYNTYKSKGLGIIGISLDQDKAAWQQAISELHLSWMHLSDLRGWDNKAARMLGINSIPHTIVIDNQGKVLGQGLRSEALADLVAKNLQ</sequence>
<keyword evidence="2" id="KW-0201">Cytochrome c-type biogenesis</keyword>
<keyword evidence="7" id="KW-1185">Reference proteome</keyword>
<name>E0NPU7_9BACT</name>
<proteinExistence type="predicted"/>
<dbReference type="InterPro" id="IPR036249">
    <property type="entry name" value="Thioredoxin-like_sf"/>
</dbReference>
<dbReference type="PANTHER" id="PTHR42852:SF6">
    <property type="entry name" value="THIOL:DISULFIDE INTERCHANGE PROTEIN DSBE"/>
    <property type="match status" value="1"/>
</dbReference>
<evidence type="ECO:0000313" key="6">
    <source>
        <dbReference type="EMBL" id="EFM02823.1"/>
    </source>
</evidence>
<dbReference type="InterPro" id="IPR013740">
    <property type="entry name" value="Redoxin"/>
</dbReference>
<dbReference type="HOGENOM" id="CLU_042529_1_0_10"/>
<dbReference type="InterPro" id="IPR013766">
    <property type="entry name" value="Thioredoxin_domain"/>
</dbReference>
<dbReference type="STRING" id="862515.HMPREF0658_0198"/>
<dbReference type="PROSITE" id="PS51352">
    <property type="entry name" value="THIOREDOXIN_2"/>
    <property type="match status" value="1"/>
</dbReference>
<dbReference type="eggNOG" id="COG1225">
    <property type="taxonomic scope" value="Bacteria"/>
</dbReference>
<dbReference type="GO" id="GO:0030313">
    <property type="term" value="C:cell envelope"/>
    <property type="evidence" value="ECO:0007669"/>
    <property type="project" value="UniProtKB-SubCell"/>
</dbReference>
<dbReference type="Pfam" id="PF14289">
    <property type="entry name" value="DUF4369"/>
    <property type="match status" value="1"/>
</dbReference>
<evidence type="ECO:0000256" key="1">
    <source>
        <dbReference type="ARBA" id="ARBA00004196"/>
    </source>
</evidence>
<evidence type="ECO:0000256" key="3">
    <source>
        <dbReference type="ARBA" id="ARBA00023157"/>
    </source>
</evidence>
<dbReference type="PANTHER" id="PTHR42852">
    <property type="entry name" value="THIOL:DISULFIDE INTERCHANGE PROTEIN DSBE"/>
    <property type="match status" value="1"/>
</dbReference>
<feature type="domain" description="Thioredoxin" evidence="5">
    <location>
        <begin position="221"/>
        <end position="361"/>
    </location>
</feature>
<accession>E0NPU7</accession>
<keyword evidence="4" id="KW-0676">Redox-active center</keyword>
<keyword evidence="6" id="KW-0560">Oxidoreductase</keyword>
<dbReference type="InterPro" id="IPR025380">
    <property type="entry name" value="DUF4369"/>
</dbReference>
<dbReference type="EMBL" id="AEEI01000008">
    <property type="protein sequence ID" value="EFM02823.1"/>
    <property type="molecule type" value="Genomic_DNA"/>
</dbReference>
<dbReference type="EC" id="1.11.1.15" evidence="6"/>
<dbReference type="InterPro" id="IPR050553">
    <property type="entry name" value="Thioredoxin_ResA/DsbE_sf"/>
</dbReference>
<dbReference type="Proteomes" id="UP000004394">
    <property type="component" value="Unassembled WGS sequence"/>
</dbReference>
<keyword evidence="3" id="KW-1015">Disulfide bond</keyword>
<dbReference type="InterPro" id="IPR017937">
    <property type="entry name" value="Thioredoxin_CS"/>
</dbReference>
<comment type="subcellular location">
    <subcellularLocation>
        <location evidence="1">Cell envelope</location>
    </subcellularLocation>
</comment>
<dbReference type="GO" id="GO:0004601">
    <property type="term" value="F:peroxidase activity"/>
    <property type="evidence" value="ECO:0007669"/>
    <property type="project" value="UniProtKB-KW"/>
</dbReference>
<evidence type="ECO:0000256" key="2">
    <source>
        <dbReference type="ARBA" id="ARBA00022748"/>
    </source>
</evidence>
<gene>
    <name evidence="6" type="ORF">HMPREF0658_0198</name>
</gene>
<organism evidence="6 7">
    <name type="scientific">Hoylesella marshii DSM 16973 = JCM 13450</name>
    <dbReference type="NCBI Taxonomy" id="862515"/>
    <lineage>
        <taxon>Bacteria</taxon>
        <taxon>Pseudomonadati</taxon>
        <taxon>Bacteroidota</taxon>
        <taxon>Bacteroidia</taxon>
        <taxon>Bacteroidales</taxon>
        <taxon>Prevotellaceae</taxon>
        <taxon>Hoylesella</taxon>
    </lineage>
</organism>
<dbReference type="GO" id="GO:0017004">
    <property type="term" value="P:cytochrome complex assembly"/>
    <property type="evidence" value="ECO:0007669"/>
    <property type="project" value="UniProtKB-KW"/>
</dbReference>
<dbReference type="CDD" id="cd02966">
    <property type="entry name" value="TlpA_like_family"/>
    <property type="match status" value="1"/>
</dbReference>
<comment type="caution">
    <text evidence="6">The sequence shown here is derived from an EMBL/GenBank/DDBJ whole genome shotgun (WGS) entry which is preliminary data.</text>
</comment>
<evidence type="ECO:0000256" key="4">
    <source>
        <dbReference type="ARBA" id="ARBA00023284"/>
    </source>
</evidence>
<dbReference type="RefSeq" id="WP_006947886.1">
    <property type="nucleotide sequence ID" value="NZ_GL397214.1"/>
</dbReference>
<evidence type="ECO:0000259" key="5">
    <source>
        <dbReference type="PROSITE" id="PS51352"/>
    </source>
</evidence>
<dbReference type="PROSITE" id="PS51257">
    <property type="entry name" value="PROKAR_LIPOPROTEIN"/>
    <property type="match status" value="1"/>
</dbReference>
<dbReference type="Gene3D" id="3.40.30.10">
    <property type="entry name" value="Glutaredoxin"/>
    <property type="match status" value="1"/>
</dbReference>
<dbReference type="PROSITE" id="PS00194">
    <property type="entry name" value="THIOREDOXIN_1"/>
    <property type="match status" value="1"/>
</dbReference>